<evidence type="ECO:0000256" key="2">
    <source>
        <dbReference type="ARBA" id="ARBA00023015"/>
    </source>
</evidence>
<evidence type="ECO:0000256" key="3">
    <source>
        <dbReference type="ARBA" id="ARBA00023082"/>
    </source>
</evidence>
<dbReference type="SUPFAM" id="SSF88946">
    <property type="entry name" value="Sigma2 domain of RNA polymerase sigma factors"/>
    <property type="match status" value="1"/>
</dbReference>
<dbReference type="InterPro" id="IPR014284">
    <property type="entry name" value="RNA_pol_sigma-70_dom"/>
</dbReference>
<reference evidence="8" key="1">
    <citation type="submission" date="2015-02" db="EMBL/GenBank/DDBJ databases">
        <authorList>
            <person name="Chooi Y.-H."/>
        </authorList>
    </citation>
    <scope>NUCLEOTIDE SEQUENCE [LARGE SCALE GENOMIC DNA]</scope>
    <source>
        <strain evidence="8">strain Y</strain>
    </source>
</reference>
<feature type="domain" description="RNA polymerase sigma-70 region 2" evidence="5">
    <location>
        <begin position="8"/>
        <end position="73"/>
    </location>
</feature>
<feature type="domain" description="RNA polymerase sigma factor 70 region 4 type 2" evidence="6">
    <location>
        <begin position="102"/>
        <end position="153"/>
    </location>
</feature>
<keyword evidence="8" id="KW-1185">Reference proteome</keyword>
<accession>A0A0D6JHA1</accession>
<evidence type="ECO:0000256" key="1">
    <source>
        <dbReference type="ARBA" id="ARBA00010641"/>
    </source>
</evidence>
<dbReference type="EMBL" id="LN829119">
    <property type="protein sequence ID" value="CPR20209.1"/>
    <property type="molecule type" value="Genomic_DNA"/>
</dbReference>
<dbReference type="NCBIfam" id="TIGR02937">
    <property type="entry name" value="sigma70-ECF"/>
    <property type="match status" value="1"/>
</dbReference>
<dbReference type="KEGG" id="fil:BN1229_v1_3418"/>
<dbReference type="KEGG" id="fiy:BN1229_v1_2505"/>
<dbReference type="GO" id="GO:0016987">
    <property type="term" value="F:sigma factor activity"/>
    <property type="evidence" value="ECO:0007669"/>
    <property type="project" value="UniProtKB-KW"/>
</dbReference>
<dbReference type="PANTHER" id="PTHR43133">
    <property type="entry name" value="RNA POLYMERASE ECF-TYPE SIGMA FACTO"/>
    <property type="match status" value="1"/>
</dbReference>
<dbReference type="InterPro" id="IPR013324">
    <property type="entry name" value="RNA_pol_sigma_r3/r4-like"/>
</dbReference>
<dbReference type="InterPro" id="IPR013325">
    <property type="entry name" value="RNA_pol_sigma_r2"/>
</dbReference>
<dbReference type="SUPFAM" id="SSF88659">
    <property type="entry name" value="Sigma3 and sigma4 domains of RNA polymerase sigma factors"/>
    <property type="match status" value="1"/>
</dbReference>
<dbReference type="CDD" id="cd06171">
    <property type="entry name" value="Sigma70_r4"/>
    <property type="match status" value="1"/>
</dbReference>
<keyword evidence="4" id="KW-0804">Transcription</keyword>
<dbReference type="InterPro" id="IPR013249">
    <property type="entry name" value="RNA_pol_sigma70_r4_t2"/>
</dbReference>
<keyword evidence="3" id="KW-0731">Sigma factor</keyword>
<keyword evidence="2" id="KW-0805">Transcription regulation</keyword>
<dbReference type="Proteomes" id="UP000033187">
    <property type="component" value="Chromosome 1"/>
</dbReference>
<proteinExistence type="inferred from homology"/>
<gene>
    <name evidence="7" type="ORF">YBN1229_v1_2505</name>
</gene>
<dbReference type="OrthoDB" id="9784272at2"/>
<protein>
    <submittedName>
        <fullName evidence="7">ECF subfamily RNA polymerase sigma-24 factor</fullName>
    </submittedName>
</protein>
<dbReference type="Gene3D" id="1.10.1740.10">
    <property type="match status" value="1"/>
</dbReference>
<dbReference type="Pfam" id="PF04542">
    <property type="entry name" value="Sigma70_r2"/>
    <property type="match status" value="1"/>
</dbReference>
<name>A0A0D6JHA1_9HYPH</name>
<dbReference type="GO" id="GO:0003677">
    <property type="term" value="F:DNA binding"/>
    <property type="evidence" value="ECO:0007669"/>
    <property type="project" value="InterPro"/>
</dbReference>
<comment type="similarity">
    <text evidence="1">Belongs to the sigma-70 factor family. ECF subfamily.</text>
</comment>
<evidence type="ECO:0000259" key="5">
    <source>
        <dbReference type="Pfam" id="PF04542"/>
    </source>
</evidence>
<dbReference type="PANTHER" id="PTHR43133:SF25">
    <property type="entry name" value="RNA POLYMERASE SIGMA FACTOR RFAY-RELATED"/>
    <property type="match status" value="1"/>
</dbReference>
<dbReference type="RefSeq" id="WP_046479189.1">
    <property type="nucleotide sequence ID" value="NZ_LN829118.1"/>
</dbReference>
<dbReference type="AlphaFoldDB" id="A0A0D6JHA1"/>
<organism evidence="7 8">
    <name type="scientific">Candidatus Filomicrobium marinum</name>
    <dbReference type="NCBI Taxonomy" id="1608628"/>
    <lineage>
        <taxon>Bacteria</taxon>
        <taxon>Pseudomonadati</taxon>
        <taxon>Pseudomonadota</taxon>
        <taxon>Alphaproteobacteria</taxon>
        <taxon>Hyphomicrobiales</taxon>
        <taxon>Hyphomicrobiaceae</taxon>
        <taxon>Filomicrobium</taxon>
    </lineage>
</organism>
<dbReference type="GO" id="GO:0006352">
    <property type="term" value="P:DNA-templated transcription initiation"/>
    <property type="evidence" value="ECO:0007669"/>
    <property type="project" value="InterPro"/>
</dbReference>
<dbReference type="InterPro" id="IPR007627">
    <property type="entry name" value="RNA_pol_sigma70_r2"/>
</dbReference>
<dbReference type="Gene3D" id="1.10.10.10">
    <property type="entry name" value="Winged helix-like DNA-binding domain superfamily/Winged helix DNA-binding domain"/>
    <property type="match status" value="1"/>
</dbReference>
<dbReference type="InterPro" id="IPR039425">
    <property type="entry name" value="RNA_pol_sigma-70-like"/>
</dbReference>
<dbReference type="InterPro" id="IPR036388">
    <property type="entry name" value="WH-like_DNA-bd_sf"/>
</dbReference>
<evidence type="ECO:0000313" key="8">
    <source>
        <dbReference type="Proteomes" id="UP000033187"/>
    </source>
</evidence>
<evidence type="ECO:0000313" key="7">
    <source>
        <dbReference type="EMBL" id="CPR20209.1"/>
    </source>
</evidence>
<evidence type="ECO:0000259" key="6">
    <source>
        <dbReference type="Pfam" id="PF08281"/>
    </source>
</evidence>
<evidence type="ECO:0000256" key="4">
    <source>
        <dbReference type="ARBA" id="ARBA00023163"/>
    </source>
</evidence>
<dbReference type="Pfam" id="PF08281">
    <property type="entry name" value="Sigma70_r4_2"/>
    <property type="match status" value="1"/>
</dbReference>
<sequence length="180" mass="20387">MKGKRQRIEPYLRRLYGYAFSLTHDADIARELLHEAVVKALAAREVPCDEPAYRAWLFRILRNAFTDRHRRQRDIEWAADLGEEDIGMWDFGSETQQVNVLAVRMAFGELPVAHREIIGAIDISGLTYAEAADLLQVPVGTIMSRISRARAALYKAMAKTRAETTIEFLPVQRAGRKGSS</sequence>